<dbReference type="KEGG" id="taa:NMY3_02249"/>
<sequence>MRNILHVLAFLTALFALILFTSNNYAFSQLNQTGGYADQVKFIRYSNENVAYQEVSNGHLDSYFFQIPLQLVESAKKNPNLEVFEKEGLSYGLLLNPYDGNQTFNPLSIKEIRFALNFLIDRSFIVNNILKGFSDPIVEPYGPTSPEYHNVLPVVDPLKIRYDVNFATKSINDSMTKAGAVMDQTGKYVIDGKPVIVKILIRNDDLIRKSFGDFVASEIEKAGFTVVKEYGDLTKANRVVYGSNPADLEWNVYTESYISSSFSRYNPTTVSQMYAPWFGNMPGSQNPGFWQYSNSTIDDITQDLVFNNFTSETERNNLLQQAESVGLQEAVRLFFARSFDPYIASSKISGLINDYSAGIANKLSLINAIKHDVDNSTLNIGMKEVYQGAWNNVKGCTDFYCRIIYSLVTDTPTISNPYSGDPEPSRNKWTNLFSKSPNDTIVVPSDAVIWNPYNQSWDKNQNQSTSALTKVTMEPLFSKWHNGKFMDKYDLLYTYYFPFEWSTDTKNNDKTFDAEYSSLILPSLSLIKGVKFYDNSTFDTYVDLWHYDKNLVPSYGTLWPSEPWEITAATERLVAGNKLSYSKSDANIKHIDQLSLNLPVQAEMIKQELIDMFNEKYIPNPLKGLVSLEYALERYKSSIDWITTHHNAVIGNGPYYLETFNPTGGVITLQAFRDSTYPFKTGIYSEYENPPEIQIVSLNIPKFLKIGEPFDFDVQVDVKNQSNGTNNLKGSIDYFVFDRNNKIVIEGSSLIDSPFINQSNSRGQPQTQMDEPGTAAISLNASQTQELIPGPAKIKLIITSAESPKPLIQEKTLIARP</sequence>
<evidence type="ECO:0000256" key="3">
    <source>
        <dbReference type="ARBA" id="ARBA00022729"/>
    </source>
</evidence>
<dbReference type="Gene3D" id="3.10.105.10">
    <property type="entry name" value="Dipeptide-binding Protein, Domain 3"/>
    <property type="match status" value="1"/>
</dbReference>
<keyword evidence="2" id="KW-0813">Transport</keyword>
<accession>A0A654LY65</accession>
<keyword evidence="6" id="KW-1185">Reference proteome</keyword>
<gene>
    <name evidence="5" type="ORF">NMY3_02249</name>
</gene>
<dbReference type="GO" id="GO:1904680">
    <property type="term" value="F:peptide transmembrane transporter activity"/>
    <property type="evidence" value="ECO:0007669"/>
    <property type="project" value="TreeGrafter"/>
</dbReference>
<evidence type="ECO:0000259" key="4">
    <source>
        <dbReference type="Pfam" id="PF00496"/>
    </source>
</evidence>
<feature type="domain" description="Solute-binding protein family 5" evidence="4">
    <location>
        <begin position="36"/>
        <end position="260"/>
    </location>
</feature>
<proteinExistence type="inferred from homology"/>
<dbReference type="Gene3D" id="3.40.190.10">
    <property type="entry name" value="Periplasmic binding protein-like II"/>
    <property type="match status" value="1"/>
</dbReference>
<keyword evidence="3" id="KW-0732">Signal</keyword>
<dbReference type="InterPro" id="IPR000914">
    <property type="entry name" value="SBP_5_dom"/>
</dbReference>
<evidence type="ECO:0000313" key="6">
    <source>
        <dbReference type="Proteomes" id="UP000058925"/>
    </source>
</evidence>
<protein>
    <submittedName>
        <fullName evidence="5">Bacterial extracellular solute-binding proteins, family 5 Middle</fullName>
    </submittedName>
</protein>
<dbReference type="Pfam" id="PF00496">
    <property type="entry name" value="SBP_bac_5"/>
    <property type="match status" value="1"/>
</dbReference>
<dbReference type="AlphaFoldDB" id="A0A654LY65"/>
<evidence type="ECO:0000313" key="5">
    <source>
        <dbReference type="EMBL" id="ALI36448.1"/>
    </source>
</evidence>
<dbReference type="SUPFAM" id="SSF53850">
    <property type="entry name" value="Periplasmic binding protein-like II"/>
    <property type="match status" value="1"/>
</dbReference>
<dbReference type="GO" id="GO:0015833">
    <property type="term" value="P:peptide transport"/>
    <property type="evidence" value="ECO:0007669"/>
    <property type="project" value="TreeGrafter"/>
</dbReference>
<dbReference type="PANTHER" id="PTHR30290">
    <property type="entry name" value="PERIPLASMIC BINDING COMPONENT OF ABC TRANSPORTER"/>
    <property type="match status" value="1"/>
</dbReference>
<dbReference type="PANTHER" id="PTHR30290:SF9">
    <property type="entry name" value="OLIGOPEPTIDE-BINDING PROTEIN APPA"/>
    <property type="match status" value="1"/>
</dbReference>
<comment type="similarity">
    <text evidence="1">Belongs to the bacterial solute-binding protein 5 family.</text>
</comment>
<organism evidence="5 6">
    <name type="scientific">Candidatus Nitrosocosmicus oleophilus</name>
    <dbReference type="NCBI Taxonomy" id="1353260"/>
    <lineage>
        <taxon>Archaea</taxon>
        <taxon>Nitrososphaerota</taxon>
        <taxon>Nitrososphaeria</taxon>
        <taxon>Nitrososphaerales</taxon>
        <taxon>Nitrososphaeraceae</taxon>
        <taxon>Candidatus Nitrosocosmicus</taxon>
    </lineage>
</organism>
<dbReference type="InterPro" id="IPR039424">
    <property type="entry name" value="SBP_5"/>
</dbReference>
<evidence type="ECO:0000256" key="2">
    <source>
        <dbReference type="ARBA" id="ARBA00022448"/>
    </source>
</evidence>
<reference evidence="6" key="1">
    <citation type="submission" date="2015-10" db="EMBL/GenBank/DDBJ databases">
        <title>Niche specialization of a soil ammonia-oxidizing archaeon, Candidatus Nitrosocosmicus oleophilus.</title>
        <authorList>
            <person name="Jung M.-Y."/>
            <person name="Rhee S.-K."/>
        </authorList>
    </citation>
    <scope>NUCLEOTIDE SEQUENCE [LARGE SCALE GENOMIC DNA]</scope>
    <source>
        <strain evidence="6">MY3</strain>
    </source>
</reference>
<name>A0A654LY65_9ARCH</name>
<dbReference type="EMBL" id="CP012850">
    <property type="protein sequence ID" value="ALI36448.1"/>
    <property type="molecule type" value="Genomic_DNA"/>
</dbReference>
<dbReference type="Proteomes" id="UP000058925">
    <property type="component" value="Chromosome"/>
</dbReference>
<evidence type="ECO:0000256" key="1">
    <source>
        <dbReference type="ARBA" id="ARBA00005695"/>
    </source>
</evidence>